<feature type="transmembrane region" description="Helical" evidence="1">
    <location>
        <begin position="6"/>
        <end position="27"/>
    </location>
</feature>
<feature type="transmembrane region" description="Helical" evidence="1">
    <location>
        <begin position="39"/>
        <end position="60"/>
    </location>
</feature>
<keyword evidence="1" id="KW-0472">Membrane</keyword>
<sequence length="296" mass="34461">MNVQSFFLRYLLLPVIVIVSATILVIVNKKNQFVSNKKLITGILSLSLSLAIPGLLGFLGLNFMPWGYVICQLFYLILGCVFVYLMTRYYSNGVLTRKVFIIIALLISCLLGFYLYQLAFNWLSTIRIGAWAATSIFNFMIPLLFWWCYAALISIPSEIYKIWQYPVIPIDFDIDHLDFDRMLVLELELYKNSDDAEPVRVKAKAPENMEFGSWFYKFIEDYNLKFPKSNVKYTNERNESFKWIFFIKTSFFKRNIFIDPELDILQNGITDKVTIYAKRVADDAAPEIKGDDSIFI</sequence>
<feature type="transmembrane region" description="Helical" evidence="1">
    <location>
        <begin position="128"/>
        <end position="152"/>
    </location>
</feature>
<gene>
    <name evidence="2" type="ORF">SAMN05443550_11419</name>
</gene>
<dbReference type="Pfam" id="PF17555">
    <property type="entry name" value="TssN"/>
    <property type="match status" value="1"/>
</dbReference>
<evidence type="ECO:0000313" key="2">
    <source>
        <dbReference type="EMBL" id="SEB17789.1"/>
    </source>
</evidence>
<dbReference type="EMBL" id="FNRA01000014">
    <property type="protein sequence ID" value="SEB17789.1"/>
    <property type="molecule type" value="Genomic_DNA"/>
</dbReference>
<evidence type="ECO:0000313" key="3">
    <source>
        <dbReference type="Proteomes" id="UP000198850"/>
    </source>
</evidence>
<keyword evidence="1" id="KW-1133">Transmembrane helix</keyword>
<reference evidence="2 3" key="1">
    <citation type="submission" date="2016-10" db="EMBL/GenBank/DDBJ databases">
        <authorList>
            <person name="de Groot N.N."/>
        </authorList>
    </citation>
    <scope>NUCLEOTIDE SEQUENCE [LARGE SCALE GENOMIC DNA]</scope>
    <source>
        <strain evidence="2 3">DSM 19033</strain>
    </source>
</reference>
<accession>A0A1H4H7P4</accession>
<dbReference type="InterPro" id="IPR035177">
    <property type="entry name" value="TssN"/>
</dbReference>
<keyword evidence="3" id="KW-1185">Reference proteome</keyword>
<feature type="transmembrane region" description="Helical" evidence="1">
    <location>
        <begin position="99"/>
        <end position="116"/>
    </location>
</feature>
<dbReference type="STRING" id="425514.SAMN05443550_11419"/>
<dbReference type="OrthoDB" id="1024052at2"/>
<dbReference type="RefSeq" id="WP_090559651.1">
    <property type="nucleotide sequence ID" value="NZ_FNRA01000014.1"/>
</dbReference>
<evidence type="ECO:0000256" key="1">
    <source>
        <dbReference type="SAM" id="Phobius"/>
    </source>
</evidence>
<feature type="transmembrane region" description="Helical" evidence="1">
    <location>
        <begin position="66"/>
        <end position="87"/>
    </location>
</feature>
<organism evidence="2 3">
    <name type="scientific">Pedobacter hartonius</name>
    <dbReference type="NCBI Taxonomy" id="425514"/>
    <lineage>
        <taxon>Bacteria</taxon>
        <taxon>Pseudomonadati</taxon>
        <taxon>Bacteroidota</taxon>
        <taxon>Sphingobacteriia</taxon>
        <taxon>Sphingobacteriales</taxon>
        <taxon>Sphingobacteriaceae</taxon>
        <taxon>Pedobacter</taxon>
    </lineage>
</organism>
<protein>
    <submittedName>
        <fullName evidence="2">Uncharacterized protein</fullName>
    </submittedName>
</protein>
<name>A0A1H4H7P4_9SPHI</name>
<dbReference type="Proteomes" id="UP000198850">
    <property type="component" value="Unassembled WGS sequence"/>
</dbReference>
<dbReference type="AlphaFoldDB" id="A0A1H4H7P4"/>
<proteinExistence type="predicted"/>
<keyword evidence="1" id="KW-0812">Transmembrane</keyword>